<organism evidence="6 7">
    <name type="scientific">Adiantum capillus-veneris</name>
    <name type="common">Maidenhair fern</name>
    <dbReference type="NCBI Taxonomy" id="13818"/>
    <lineage>
        <taxon>Eukaryota</taxon>
        <taxon>Viridiplantae</taxon>
        <taxon>Streptophyta</taxon>
        <taxon>Embryophyta</taxon>
        <taxon>Tracheophyta</taxon>
        <taxon>Polypodiopsida</taxon>
        <taxon>Polypodiidae</taxon>
        <taxon>Polypodiales</taxon>
        <taxon>Pteridineae</taxon>
        <taxon>Pteridaceae</taxon>
        <taxon>Vittarioideae</taxon>
        <taxon>Adiantum</taxon>
    </lineage>
</organism>
<dbReference type="InterPro" id="IPR001757">
    <property type="entry name" value="P_typ_ATPase"/>
</dbReference>
<dbReference type="GO" id="GO:0005524">
    <property type="term" value="F:ATP binding"/>
    <property type="evidence" value="ECO:0007669"/>
    <property type="project" value="InterPro"/>
</dbReference>
<dbReference type="GO" id="GO:0043682">
    <property type="term" value="F:P-type divalent copper transporter activity"/>
    <property type="evidence" value="ECO:0007669"/>
    <property type="project" value="TreeGrafter"/>
</dbReference>
<dbReference type="Pfam" id="PF00702">
    <property type="entry name" value="Hydrolase"/>
    <property type="match status" value="1"/>
</dbReference>
<comment type="caution">
    <text evidence="6">The sequence shown here is derived from an EMBL/GenBank/DDBJ whole genome shotgun (WGS) entry which is preliminary data.</text>
</comment>
<sequence>MEGVGVIGAIAVTDTLREDAKQTVSRLQEMNIEAIVLSGDREEAVASIAGSVGIRSSHAGLKPKDKADFIKSSQKQGFSVAMVGDGVNDAPTLAAADVVWL</sequence>
<protein>
    <submittedName>
        <fullName evidence="6">Uncharacterized protein</fullName>
    </submittedName>
</protein>
<proteinExistence type="predicted"/>
<reference evidence="6 7" key="1">
    <citation type="submission" date="2021-01" db="EMBL/GenBank/DDBJ databases">
        <title>Adiantum capillus-veneris genome.</title>
        <authorList>
            <person name="Fang Y."/>
            <person name="Liao Q."/>
        </authorList>
    </citation>
    <scope>NUCLEOTIDE SEQUENCE [LARGE SCALE GENOMIC DNA]</scope>
    <source>
        <strain evidence="6">H3</strain>
        <tissue evidence="6">Leaf</tissue>
    </source>
</reference>
<accession>A0A9D4V554</accession>
<dbReference type="Gene3D" id="3.40.50.1000">
    <property type="entry name" value="HAD superfamily/HAD-like"/>
    <property type="match status" value="1"/>
</dbReference>
<dbReference type="PRINTS" id="PR00119">
    <property type="entry name" value="CATATPASE"/>
</dbReference>
<gene>
    <name evidence="6" type="ORF">GOP47_0005119</name>
</gene>
<dbReference type="OrthoDB" id="432719at2759"/>
<dbReference type="GO" id="GO:0005507">
    <property type="term" value="F:copper ion binding"/>
    <property type="evidence" value="ECO:0007669"/>
    <property type="project" value="TreeGrafter"/>
</dbReference>
<dbReference type="PANTHER" id="PTHR43520">
    <property type="entry name" value="ATP7, ISOFORM B"/>
    <property type="match status" value="1"/>
</dbReference>
<dbReference type="Proteomes" id="UP000886520">
    <property type="component" value="Chromosome 5"/>
</dbReference>
<keyword evidence="5" id="KW-0472">Membrane</keyword>
<evidence type="ECO:0000313" key="6">
    <source>
        <dbReference type="EMBL" id="KAI5079640.1"/>
    </source>
</evidence>
<dbReference type="PANTHER" id="PTHR43520:SF19">
    <property type="entry name" value="COPPER-TRANSPORTING ATPASE PAA2, CHLOROPLASTIC"/>
    <property type="match status" value="1"/>
</dbReference>
<evidence type="ECO:0000256" key="2">
    <source>
        <dbReference type="ARBA" id="ARBA00022692"/>
    </source>
</evidence>
<keyword evidence="2" id="KW-0812">Transmembrane</keyword>
<dbReference type="InterPro" id="IPR023214">
    <property type="entry name" value="HAD_sf"/>
</dbReference>
<dbReference type="GO" id="GO:0016020">
    <property type="term" value="C:membrane"/>
    <property type="evidence" value="ECO:0007669"/>
    <property type="project" value="UniProtKB-SubCell"/>
</dbReference>
<keyword evidence="3" id="KW-1278">Translocase</keyword>
<keyword evidence="4" id="KW-1133">Transmembrane helix</keyword>
<dbReference type="AlphaFoldDB" id="A0A9D4V554"/>
<name>A0A9D4V554_ADICA</name>
<dbReference type="SUPFAM" id="SSF56784">
    <property type="entry name" value="HAD-like"/>
    <property type="match status" value="1"/>
</dbReference>
<dbReference type="GO" id="GO:0055070">
    <property type="term" value="P:copper ion homeostasis"/>
    <property type="evidence" value="ECO:0007669"/>
    <property type="project" value="TreeGrafter"/>
</dbReference>
<dbReference type="InterPro" id="IPR036412">
    <property type="entry name" value="HAD-like_sf"/>
</dbReference>
<keyword evidence="7" id="KW-1185">Reference proteome</keyword>
<dbReference type="EMBL" id="JABFUD020000005">
    <property type="protein sequence ID" value="KAI5079640.1"/>
    <property type="molecule type" value="Genomic_DNA"/>
</dbReference>
<evidence type="ECO:0000256" key="1">
    <source>
        <dbReference type="ARBA" id="ARBA00004370"/>
    </source>
</evidence>
<dbReference type="GO" id="GO:0016887">
    <property type="term" value="F:ATP hydrolysis activity"/>
    <property type="evidence" value="ECO:0007669"/>
    <property type="project" value="InterPro"/>
</dbReference>
<dbReference type="InterPro" id="IPR023299">
    <property type="entry name" value="ATPase_P-typ_cyto_dom_N"/>
</dbReference>
<dbReference type="Gene3D" id="3.40.1110.10">
    <property type="entry name" value="Calcium-transporting ATPase, cytoplasmic domain N"/>
    <property type="match status" value="1"/>
</dbReference>
<evidence type="ECO:0000256" key="3">
    <source>
        <dbReference type="ARBA" id="ARBA00022967"/>
    </source>
</evidence>
<dbReference type="NCBIfam" id="TIGR01494">
    <property type="entry name" value="ATPase_P-type"/>
    <property type="match status" value="1"/>
</dbReference>
<comment type="subcellular location">
    <subcellularLocation>
        <location evidence="1">Membrane</location>
    </subcellularLocation>
</comment>
<evidence type="ECO:0000256" key="4">
    <source>
        <dbReference type="ARBA" id="ARBA00022989"/>
    </source>
</evidence>
<evidence type="ECO:0000313" key="7">
    <source>
        <dbReference type="Proteomes" id="UP000886520"/>
    </source>
</evidence>
<evidence type="ECO:0000256" key="5">
    <source>
        <dbReference type="ARBA" id="ARBA00023136"/>
    </source>
</evidence>